<dbReference type="RefSeq" id="XP_025511842.1">
    <property type="nucleotide sequence ID" value="XM_025654114.1"/>
</dbReference>
<evidence type="ECO:0000256" key="1">
    <source>
        <dbReference type="SAM" id="Phobius"/>
    </source>
</evidence>
<accession>A0A8G1QZ20</accession>
<dbReference type="Proteomes" id="UP000249526">
    <property type="component" value="Unassembled WGS sequence"/>
</dbReference>
<dbReference type="GeneID" id="37157516"/>
<name>A0A8G1QZ20_9EURO</name>
<keyword evidence="1" id="KW-0472">Membrane</keyword>
<dbReference type="EMBL" id="KZ825074">
    <property type="protein sequence ID" value="RAH53920.1"/>
    <property type="molecule type" value="Genomic_DNA"/>
</dbReference>
<keyword evidence="1" id="KW-0812">Transmembrane</keyword>
<evidence type="ECO:0000313" key="2">
    <source>
        <dbReference type="EMBL" id="RAH53920.1"/>
    </source>
</evidence>
<gene>
    <name evidence="2" type="ORF">BO85DRAFT_146764</name>
</gene>
<proteinExistence type="predicted"/>
<sequence length="120" mass="13397">MNYGSGQAIRHVSVCHTKRLTVLLTFLLRSREVCPFGHSLHAVLVLLFFSVLRISFFCFSFSFSFSLWFCAGISACVDVSTKRVSGLIVGFIPFGGDEPKPDPRATGKATKERGKFWCRV</sequence>
<protein>
    <recommendedName>
        <fullName evidence="4">Transmembrane protein</fullName>
    </recommendedName>
</protein>
<feature type="transmembrane region" description="Helical" evidence="1">
    <location>
        <begin position="39"/>
        <end position="69"/>
    </location>
</feature>
<evidence type="ECO:0008006" key="4">
    <source>
        <dbReference type="Google" id="ProtNLM"/>
    </source>
</evidence>
<keyword evidence="1" id="KW-1133">Transmembrane helix</keyword>
<reference evidence="2 3" key="1">
    <citation type="submission" date="2018-02" db="EMBL/GenBank/DDBJ databases">
        <title>The genomes of Aspergillus section Nigri reveals drivers in fungal speciation.</title>
        <authorList>
            <consortium name="DOE Joint Genome Institute"/>
            <person name="Vesth T.C."/>
            <person name="Nybo J."/>
            <person name="Theobald S."/>
            <person name="Brandl J."/>
            <person name="Frisvad J.C."/>
            <person name="Nielsen K.F."/>
            <person name="Lyhne E.K."/>
            <person name="Kogle M.E."/>
            <person name="Kuo A."/>
            <person name="Riley R."/>
            <person name="Clum A."/>
            <person name="Nolan M."/>
            <person name="Lipzen A."/>
            <person name="Salamov A."/>
            <person name="Henrissat B."/>
            <person name="Wiebenga A."/>
            <person name="De vries R.P."/>
            <person name="Grigoriev I.V."/>
            <person name="Mortensen U.H."/>
            <person name="Andersen M.R."/>
            <person name="Baker S.E."/>
        </authorList>
    </citation>
    <scope>NUCLEOTIDE SEQUENCE [LARGE SCALE GENOMIC DNA]</scope>
    <source>
        <strain evidence="2 3">CBS 112811</strain>
    </source>
</reference>
<keyword evidence="3" id="KW-1185">Reference proteome</keyword>
<organism evidence="2 3">
    <name type="scientific">Aspergillus piperis CBS 112811</name>
    <dbReference type="NCBI Taxonomy" id="1448313"/>
    <lineage>
        <taxon>Eukaryota</taxon>
        <taxon>Fungi</taxon>
        <taxon>Dikarya</taxon>
        <taxon>Ascomycota</taxon>
        <taxon>Pezizomycotina</taxon>
        <taxon>Eurotiomycetes</taxon>
        <taxon>Eurotiomycetidae</taxon>
        <taxon>Eurotiales</taxon>
        <taxon>Aspergillaceae</taxon>
        <taxon>Aspergillus</taxon>
        <taxon>Aspergillus subgen. Circumdati</taxon>
    </lineage>
</organism>
<dbReference type="AlphaFoldDB" id="A0A8G1QZ20"/>
<evidence type="ECO:0000313" key="3">
    <source>
        <dbReference type="Proteomes" id="UP000249526"/>
    </source>
</evidence>